<accession>A0A8T2NFG4</accession>
<organism evidence="2 3">
    <name type="scientific">Albula glossodonta</name>
    <name type="common">roundjaw bonefish</name>
    <dbReference type="NCBI Taxonomy" id="121402"/>
    <lineage>
        <taxon>Eukaryota</taxon>
        <taxon>Metazoa</taxon>
        <taxon>Chordata</taxon>
        <taxon>Craniata</taxon>
        <taxon>Vertebrata</taxon>
        <taxon>Euteleostomi</taxon>
        <taxon>Actinopterygii</taxon>
        <taxon>Neopterygii</taxon>
        <taxon>Teleostei</taxon>
        <taxon>Albuliformes</taxon>
        <taxon>Albulidae</taxon>
        <taxon>Albula</taxon>
    </lineage>
</organism>
<feature type="region of interest" description="Disordered" evidence="1">
    <location>
        <begin position="1"/>
        <end position="65"/>
    </location>
</feature>
<keyword evidence="3" id="KW-1185">Reference proteome</keyword>
<evidence type="ECO:0000256" key="1">
    <source>
        <dbReference type="SAM" id="MobiDB-lite"/>
    </source>
</evidence>
<feature type="region of interest" description="Disordered" evidence="1">
    <location>
        <begin position="362"/>
        <end position="384"/>
    </location>
</feature>
<dbReference type="PANTHER" id="PTHR34648">
    <property type="entry name" value="CLOCK-INTERACTING PACEMAKER"/>
    <property type="match status" value="1"/>
</dbReference>
<feature type="compositionally biased region" description="Polar residues" evidence="1">
    <location>
        <begin position="276"/>
        <end position="286"/>
    </location>
</feature>
<feature type="compositionally biased region" description="Basic and acidic residues" evidence="1">
    <location>
        <begin position="25"/>
        <end position="36"/>
    </location>
</feature>
<dbReference type="Pfam" id="PF15800">
    <property type="entry name" value="CiPC"/>
    <property type="match status" value="1"/>
</dbReference>
<dbReference type="Proteomes" id="UP000824540">
    <property type="component" value="Unassembled WGS sequence"/>
</dbReference>
<sequence length="384" mass="41309">MSSKVGSGNVGSHRRLSSNLMDNMKTSKPESERDSGFSDGSSGYLSAVDQVESEEGGMQGTQARPQVAVMAGSYPSLSPMIIMNNVVLKEPNAPTPTLKPWGFQPALEVLPQPQVVFLQPVVSSGNGASQKSTPDKRRKSRKYLPILKSYPKIAPHPGESASEKGTSSSSEQSGLTSSQEGRHRHRLRRDKQPGCPVRMPDPAALTLPVGIPLAQSVSPSHHSSIPSASTMDILGVKKPAEATNGQGLAASQLPSAPPTPGTGATSLVPWAWPTAPASQDNESSLSEPCDSHSKRQRFCNTYNILHKSGLLGITLRTKELIRQNRCTQSQLEQLKEQTSLFVEAVRSGDPQIWTKLQLKMMESSPGGAQDEQEKGENNTQKMLK</sequence>
<dbReference type="PANTHER" id="PTHR34648:SF6">
    <property type="entry name" value="CLOCK-INTERACTING PACEMAKER-RELATED"/>
    <property type="match status" value="1"/>
</dbReference>
<feature type="region of interest" description="Disordered" evidence="1">
    <location>
        <begin position="124"/>
        <end position="203"/>
    </location>
</feature>
<feature type="compositionally biased region" description="Low complexity" evidence="1">
    <location>
        <begin position="158"/>
        <end position="179"/>
    </location>
</feature>
<dbReference type="AlphaFoldDB" id="A0A8T2NFG4"/>
<reference evidence="2" key="1">
    <citation type="thesis" date="2021" institute="BYU ScholarsArchive" country="Provo, UT, USA">
        <title>Applications of and Algorithms for Genome Assembly and Genomic Analyses with an Emphasis on Marine Teleosts.</title>
        <authorList>
            <person name="Pickett B.D."/>
        </authorList>
    </citation>
    <scope>NUCLEOTIDE SEQUENCE</scope>
    <source>
        <strain evidence="2">HI-2016</strain>
    </source>
</reference>
<evidence type="ECO:0008006" key="4">
    <source>
        <dbReference type="Google" id="ProtNLM"/>
    </source>
</evidence>
<feature type="region of interest" description="Disordered" evidence="1">
    <location>
        <begin position="248"/>
        <end position="292"/>
    </location>
</feature>
<dbReference type="GO" id="GO:0045892">
    <property type="term" value="P:negative regulation of DNA-templated transcription"/>
    <property type="evidence" value="ECO:0007669"/>
    <property type="project" value="InterPro"/>
</dbReference>
<dbReference type="GO" id="GO:0042754">
    <property type="term" value="P:negative regulation of circadian rhythm"/>
    <property type="evidence" value="ECO:0007669"/>
    <property type="project" value="InterPro"/>
</dbReference>
<dbReference type="GO" id="GO:0005634">
    <property type="term" value="C:nucleus"/>
    <property type="evidence" value="ECO:0007669"/>
    <property type="project" value="TreeGrafter"/>
</dbReference>
<proteinExistence type="predicted"/>
<protein>
    <recommendedName>
        <fullName evidence="4">CLOCK-interacting pacemaker</fullName>
    </recommendedName>
</protein>
<evidence type="ECO:0000313" key="3">
    <source>
        <dbReference type="Proteomes" id="UP000824540"/>
    </source>
</evidence>
<gene>
    <name evidence="2" type="ORF">JZ751_002789</name>
</gene>
<comment type="caution">
    <text evidence="2">The sequence shown here is derived from an EMBL/GenBank/DDBJ whole genome shotgun (WGS) entry which is preliminary data.</text>
</comment>
<name>A0A8T2NFG4_9TELE</name>
<evidence type="ECO:0000313" key="2">
    <source>
        <dbReference type="EMBL" id="KAG9336442.1"/>
    </source>
</evidence>
<dbReference type="OrthoDB" id="6374619at2759"/>
<dbReference type="EMBL" id="JAFBMS010000102">
    <property type="protein sequence ID" value="KAG9336442.1"/>
    <property type="molecule type" value="Genomic_DNA"/>
</dbReference>
<dbReference type="InterPro" id="IPR031602">
    <property type="entry name" value="CIPC"/>
</dbReference>